<comment type="similarity">
    <text evidence="1">Belongs to the glycosyl hydrolase 3 family.</text>
</comment>
<evidence type="ECO:0000256" key="4">
    <source>
        <dbReference type="SAM" id="SignalP"/>
    </source>
</evidence>
<reference evidence="8 9" key="1">
    <citation type="submission" date="2018-08" db="EMBL/GenBank/DDBJ databases">
        <title>A genome reference for cultivated species of the human gut microbiota.</title>
        <authorList>
            <person name="Zou Y."/>
            <person name="Xue W."/>
            <person name="Luo G."/>
        </authorList>
    </citation>
    <scope>NUCLEOTIDE SEQUENCE [LARGE SCALE GENOMIC DNA]</scope>
    <source>
        <strain evidence="8 9">AM17-48</strain>
    </source>
</reference>
<dbReference type="SUPFAM" id="SSF52279">
    <property type="entry name" value="Beta-D-glucan exohydrolase, C-terminal domain"/>
    <property type="match status" value="1"/>
</dbReference>
<evidence type="ECO:0000256" key="2">
    <source>
        <dbReference type="ARBA" id="ARBA00022729"/>
    </source>
</evidence>
<dbReference type="Pfam" id="PF01915">
    <property type="entry name" value="Glyco_hydro_3_C"/>
    <property type="match status" value="1"/>
</dbReference>
<dbReference type="Pfam" id="PF00933">
    <property type="entry name" value="Glyco_hydro_3"/>
    <property type="match status" value="1"/>
</dbReference>
<evidence type="ECO:0000313" key="9">
    <source>
        <dbReference type="Proteomes" id="UP000283329"/>
    </source>
</evidence>
<dbReference type="GO" id="GO:0031222">
    <property type="term" value="P:arabinan catabolic process"/>
    <property type="evidence" value="ECO:0007669"/>
    <property type="project" value="TreeGrafter"/>
</dbReference>
<evidence type="ECO:0000313" key="7">
    <source>
        <dbReference type="EMBL" id="MDC7961578.1"/>
    </source>
</evidence>
<dbReference type="InterPro" id="IPR026891">
    <property type="entry name" value="Fn3-like"/>
</dbReference>
<dbReference type="PRINTS" id="PR00133">
    <property type="entry name" value="GLHYDRLASE3"/>
</dbReference>
<keyword evidence="3 6" id="KW-0378">Hydrolase</keyword>
<dbReference type="GO" id="GO:0046556">
    <property type="term" value="F:alpha-L-arabinofuranosidase activity"/>
    <property type="evidence" value="ECO:0007669"/>
    <property type="project" value="TreeGrafter"/>
</dbReference>
<dbReference type="InterPro" id="IPR044993">
    <property type="entry name" value="BXL"/>
</dbReference>
<feature type="signal peptide" evidence="4">
    <location>
        <begin position="1"/>
        <end position="21"/>
    </location>
</feature>
<accession>A0A3E5HGZ3</accession>
<dbReference type="InterPro" id="IPR036962">
    <property type="entry name" value="Glyco_hydro_3_N_sf"/>
</dbReference>
<dbReference type="Pfam" id="PF14310">
    <property type="entry name" value="Fn3-like"/>
    <property type="match status" value="1"/>
</dbReference>
<evidence type="ECO:0000256" key="3">
    <source>
        <dbReference type="ARBA" id="ARBA00022801"/>
    </source>
</evidence>
<keyword evidence="2 4" id="KW-0732">Signal</keyword>
<dbReference type="PANTHER" id="PTHR42721">
    <property type="entry name" value="SUGAR HYDROLASE-RELATED"/>
    <property type="match status" value="1"/>
</dbReference>
<comment type="caution">
    <text evidence="8">The sequence shown here is derived from an EMBL/GenBank/DDBJ whole genome shotgun (WGS) entry which is preliminary data.</text>
</comment>
<dbReference type="Proteomes" id="UP001215078">
    <property type="component" value="Unassembled WGS sequence"/>
</dbReference>
<sequence>MKNKLKWMMAVGMLSCSVAMAQQQSDIMSVSASTNVENAALAFDKNMKTMWTLPSQALKSGQWLMFTIQQPGDVYELELQMQGINKKELKDALDIFVTYDPMNLGNPISYQILGNEKQMKVKFAAPKYGAHVKLDFKPSKLDKPFSLKEISVLVAEKVLKDNKGEVTDRRYMDASLPVEERVESLLAVMTPEDKMELIREGWGIPGIPHLYVPPITKVEAVHGFSYGSGATIFPQALAMGATWNRKLTEEVAMVIGDETVVANTKQAWSPVLDVAQDARWGRCEETFGEDPVLVSQIGGAWIKGYQSRGLFTTPKHFGGHGAPLGGRDSHDIGLSEREMREVHLVPFRHVVRNYDCQSLMMAYSDYMGIPVAGSTELLQQILRQEWGFNGFIVSDCGAIGNLTARKHYTAKDKIEAANQALAAGIATNCGDTYNDKEVIQAAKDGRINMVNLDNVCRTMLATMFRNELFEKNPCKPLDWNKIYPGWNSDRHREMARQAARESIVMLENKDNLLPLSKTLKTIAVLGPGADDLQPGDYTPKLQPGQLKSVLSGIKAAVGKQTKVLYEQGCDFTTPDATNIPKAVKAASQSDVVVMVLGDCSTSEATNNVRKTCGENNDWATLILPGKQQELLEAVCATGKPVVLILQAGRPYDLLKASEMCKAILVNWLPGQEGGPATADVLFGDYNPGGRLPMTFPRHVGQLPLYYNFKTSGRRYEYVDMEFYPLYRFGYGLSYTSFEYSDLKIQEKSNGNVMVQATVKNVGGCAGDEVAQLYITDMYASVKTRVMELKDFTRIHLQPGESKNVSFELTPYDISLLNDRMDRVVEKGEFKVMVGGMSPDYVAKDRIKDSVGYSDNKKGVTGMLDYTHEFGADFTLAVSKVEENLTNNQKTVWISVKNVGTLMDTGKVEMFVDGKKAGDVVHYELAPGEEKLIPFNLNKDNDKSVAFTTKYKMLPI</sequence>
<dbReference type="Gene3D" id="3.20.20.300">
    <property type="entry name" value="Glycoside hydrolase, family 3, N-terminal domain"/>
    <property type="match status" value="1"/>
</dbReference>
<dbReference type="Gene3D" id="2.60.40.10">
    <property type="entry name" value="Immunoglobulins"/>
    <property type="match status" value="1"/>
</dbReference>
<dbReference type="SUPFAM" id="SSF51445">
    <property type="entry name" value="(Trans)glycosidases"/>
    <property type="match status" value="1"/>
</dbReference>
<dbReference type="Gene3D" id="2.60.120.260">
    <property type="entry name" value="Galactose-binding domain-like"/>
    <property type="match status" value="1"/>
</dbReference>
<dbReference type="GO" id="GO:0008422">
    <property type="term" value="F:beta-glucosidase activity"/>
    <property type="evidence" value="ECO:0007669"/>
    <property type="project" value="UniProtKB-ARBA"/>
</dbReference>
<dbReference type="Proteomes" id="UP000283329">
    <property type="component" value="Unassembled WGS sequence"/>
</dbReference>
<evidence type="ECO:0000259" key="5">
    <source>
        <dbReference type="SMART" id="SM01217"/>
    </source>
</evidence>
<proteinExistence type="inferred from homology"/>
<organism evidence="8 9">
    <name type="scientific">Bacteroides ovatus</name>
    <dbReference type="NCBI Taxonomy" id="28116"/>
    <lineage>
        <taxon>Bacteria</taxon>
        <taxon>Pseudomonadati</taxon>
        <taxon>Bacteroidota</taxon>
        <taxon>Bacteroidia</taxon>
        <taxon>Bacteroidales</taxon>
        <taxon>Bacteroidaceae</taxon>
        <taxon>Bacteroides</taxon>
    </lineage>
</organism>
<dbReference type="EMBL" id="JAQQPO010000051">
    <property type="protein sequence ID" value="MDC7961578.1"/>
    <property type="molecule type" value="Genomic_DNA"/>
</dbReference>
<gene>
    <name evidence="8" type="ORF">DW206_23335</name>
    <name evidence="6" type="ORF">PO240_11045</name>
    <name evidence="7" type="ORF">PQ628_25600</name>
</gene>
<dbReference type="SMART" id="SM01217">
    <property type="entry name" value="Fn3_like"/>
    <property type="match status" value="1"/>
</dbReference>
<dbReference type="InterPro" id="IPR013783">
    <property type="entry name" value="Ig-like_fold"/>
</dbReference>
<dbReference type="AlphaFoldDB" id="A0A3E5HGZ3"/>
<dbReference type="Proteomes" id="UP001214017">
    <property type="component" value="Unassembled WGS sequence"/>
</dbReference>
<dbReference type="GO" id="GO:0009044">
    <property type="term" value="F:xylan 1,4-beta-xylosidase activity"/>
    <property type="evidence" value="ECO:0007669"/>
    <property type="project" value="InterPro"/>
</dbReference>
<dbReference type="Gene3D" id="3.40.50.1700">
    <property type="entry name" value="Glycoside hydrolase family 3 C-terminal domain"/>
    <property type="match status" value="1"/>
</dbReference>
<dbReference type="FunFam" id="3.40.50.1700:FF:000009">
    <property type="entry name" value="Periplasmic beta-glucosidase"/>
    <property type="match status" value="1"/>
</dbReference>
<protein>
    <submittedName>
        <fullName evidence="8">Beta-glucosidase</fullName>
    </submittedName>
    <submittedName>
        <fullName evidence="6">Glycoside hydrolase family 3 C-terminal domain-containing protein</fullName>
    </submittedName>
</protein>
<dbReference type="RefSeq" id="WP_004321603.1">
    <property type="nucleotide sequence ID" value="NZ_BAABYJ010000001.1"/>
</dbReference>
<dbReference type="EMBL" id="QRJR01000036">
    <property type="protein sequence ID" value="RHH40060.1"/>
    <property type="molecule type" value="Genomic_DNA"/>
</dbReference>
<dbReference type="InterPro" id="IPR002772">
    <property type="entry name" value="Glyco_hydro_3_C"/>
</dbReference>
<dbReference type="GO" id="GO:0045493">
    <property type="term" value="P:xylan catabolic process"/>
    <property type="evidence" value="ECO:0007669"/>
    <property type="project" value="InterPro"/>
</dbReference>
<feature type="chain" id="PRO_5042709501" evidence="4">
    <location>
        <begin position="22"/>
        <end position="955"/>
    </location>
</feature>
<dbReference type="InterPro" id="IPR036881">
    <property type="entry name" value="Glyco_hydro_3_C_sf"/>
</dbReference>
<evidence type="ECO:0000313" key="6">
    <source>
        <dbReference type="EMBL" id="MDC2408409.1"/>
    </source>
</evidence>
<evidence type="ECO:0000313" key="8">
    <source>
        <dbReference type="EMBL" id="RHH40060.1"/>
    </source>
</evidence>
<dbReference type="PANTHER" id="PTHR42721:SF3">
    <property type="entry name" value="BETA-D-XYLOSIDASE 5-RELATED"/>
    <property type="match status" value="1"/>
</dbReference>
<dbReference type="FunFam" id="2.60.40.10:FF:000495">
    <property type="entry name" value="Periplasmic beta-glucosidase"/>
    <property type="match status" value="1"/>
</dbReference>
<name>A0A3E5HGZ3_BACOV</name>
<dbReference type="InterPro" id="IPR001764">
    <property type="entry name" value="Glyco_hydro_3_N"/>
</dbReference>
<reference evidence="6" key="2">
    <citation type="submission" date="2022-10" db="EMBL/GenBank/DDBJ databases">
        <title>Human gut microbiome strain richness.</title>
        <authorList>
            <person name="Chen-Liaw A."/>
        </authorList>
    </citation>
    <scope>NUCLEOTIDE SEQUENCE</scope>
    <source>
        <strain evidence="6">F7_m1001271B151109d0_201107</strain>
        <strain evidence="7">RTP21484st1_H8_RTP21484_190118</strain>
    </source>
</reference>
<evidence type="ECO:0000256" key="1">
    <source>
        <dbReference type="ARBA" id="ARBA00005336"/>
    </source>
</evidence>
<dbReference type="EMBL" id="JAQNWR010000006">
    <property type="protein sequence ID" value="MDC2408409.1"/>
    <property type="molecule type" value="Genomic_DNA"/>
</dbReference>
<feature type="domain" description="Fibronectin type III-like" evidence="5">
    <location>
        <begin position="768"/>
        <end position="837"/>
    </location>
</feature>
<dbReference type="InterPro" id="IPR017853">
    <property type="entry name" value="GH"/>
</dbReference>